<reference evidence="1 2" key="1">
    <citation type="submission" date="2020-07" db="EMBL/GenBank/DDBJ databases">
        <title>Genomic Encyclopedia of Type Strains, Phase IV (KMG-V): Genome sequencing to study the core and pangenomes of soil and plant-associated prokaryotes.</title>
        <authorList>
            <person name="Whitman W."/>
        </authorList>
    </citation>
    <scope>NUCLEOTIDE SEQUENCE [LARGE SCALE GENOMIC DNA]</scope>
    <source>
        <strain evidence="1 2">C9</strain>
    </source>
</reference>
<dbReference type="EMBL" id="JACDUM010000004">
    <property type="protein sequence ID" value="MBA2860966.1"/>
    <property type="molecule type" value="Genomic_DNA"/>
</dbReference>
<gene>
    <name evidence="1" type="ORF">HNP91_001798</name>
</gene>
<accession>A0A7J9PE06</accession>
<organism evidence="1 2">
    <name type="scientific">Methanococcus maripaludis</name>
    <name type="common">Methanococcus deltae</name>
    <dbReference type="NCBI Taxonomy" id="39152"/>
    <lineage>
        <taxon>Archaea</taxon>
        <taxon>Methanobacteriati</taxon>
        <taxon>Methanobacteriota</taxon>
        <taxon>Methanomada group</taxon>
        <taxon>Methanococci</taxon>
        <taxon>Methanococcales</taxon>
        <taxon>Methanococcaceae</taxon>
        <taxon>Methanococcus</taxon>
    </lineage>
</organism>
<comment type="caution">
    <text evidence="1">The sequence shown here is derived from an EMBL/GenBank/DDBJ whole genome shotgun (WGS) entry which is preliminary data.</text>
</comment>
<dbReference type="Proteomes" id="UP000568063">
    <property type="component" value="Unassembled WGS sequence"/>
</dbReference>
<dbReference type="RefSeq" id="WP_181522082.1">
    <property type="nucleotide sequence ID" value="NZ_JACDUM010000004.1"/>
</dbReference>
<sequence>MPQGTLFNLKMGYNVVNGIKKPRLQLPRTYDSWIGEYVYISSVNGNIVLSISKLNESDVKRKISYFSNAKVKRPVIVIPDEYSSWVECPILVRIYNCGLIVVAKSE</sequence>
<dbReference type="AlphaFoldDB" id="A0A7J9PE06"/>
<proteinExistence type="predicted"/>
<evidence type="ECO:0000313" key="2">
    <source>
        <dbReference type="Proteomes" id="UP000568063"/>
    </source>
</evidence>
<name>A0A7J9PE06_METMI</name>
<evidence type="ECO:0000313" key="1">
    <source>
        <dbReference type="EMBL" id="MBA2860966.1"/>
    </source>
</evidence>
<protein>
    <submittedName>
        <fullName evidence="1">Uncharacterized protein</fullName>
    </submittedName>
</protein>